<accession>A0A7S1T0T2</accession>
<dbReference type="EMBL" id="HBGG01031486">
    <property type="protein sequence ID" value="CAD9214204.1"/>
    <property type="molecule type" value="Transcribed_RNA"/>
</dbReference>
<proteinExistence type="predicted"/>
<reference evidence="3" key="1">
    <citation type="submission" date="2021-01" db="EMBL/GenBank/DDBJ databases">
        <authorList>
            <person name="Corre E."/>
            <person name="Pelletier E."/>
            <person name="Niang G."/>
            <person name="Scheremetjew M."/>
            <person name="Finn R."/>
            <person name="Kale V."/>
            <person name="Holt S."/>
            <person name="Cochrane G."/>
            <person name="Meng A."/>
            <person name="Brown T."/>
            <person name="Cohen L."/>
        </authorList>
    </citation>
    <scope>NUCLEOTIDE SEQUENCE</scope>
    <source>
        <strain evidence="3">PLY429</strain>
    </source>
</reference>
<organism evidence="3">
    <name type="scientific">Tetraselmis chuii</name>
    <dbReference type="NCBI Taxonomy" id="63592"/>
    <lineage>
        <taxon>Eukaryota</taxon>
        <taxon>Viridiplantae</taxon>
        <taxon>Chlorophyta</taxon>
        <taxon>core chlorophytes</taxon>
        <taxon>Chlorodendrophyceae</taxon>
        <taxon>Chlorodendrales</taxon>
        <taxon>Chlorodendraceae</taxon>
        <taxon>Tetraselmis</taxon>
    </lineage>
</organism>
<evidence type="ECO:0000256" key="1">
    <source>
        <dbReference type="SAM" id="Coils"/>
    </source>
</evidence>
<evidence type="ECO:0000313" key="3">
    <source>
        <dbReference type="EMBL" id="CAD9214204.1"/>
    </source>
</evidence>
<feature type="coiled-coil region" evidence="1">
    <location>
        <begin position="10"/>
        <end position="51"/>
    </location>
</feature>
<dbReference type="AlphaFoldDB" id="A0A7S1T0T2"/>
<feature type="compositionally biased region" description="Gly residues" evidence="2">
    <location>
        <begin position="107"/>
        <end position="116"/>
    </location>
</feature>
<keyword evidence="1" id="KW-0175">Coiled coil</keyword>
<feature type="region of interest" description="Disordered" evidence="2">
    <location>
        <begin position="95"/>
        <end position="133"/>
    </location>
</feature>
<name>A0A7S1T0T2_9CHLO</name>
<protein>
    <submittedName>
        <fullName evidence="3">Uncharacterized protein</fullName>
    </submittedName>
</protein>
<sequence>MDAAGSASALARLEARVTAQWDEMEELRAKLAETTEELQSEQQQAAATAEVRALLASALDCAEEEWEARLRVVEGASEVLRSRMELAVGQLREERLRPFLEPPSDAGHGGNGGGNGASAQRGQWVRSVESPII</sequence>
<evidence type="ECO:0000256" key="2">
    <source>
        <dbReference type="SAM" id="MobiDB-lite"/>
    </source>
</evidence>
<gene>
    <name evidence="3" type="ORF">TCHU04912_LOCUS16443</name>
</gene>